<dbReference type="PANTHER" id="PTHR19443">
    <property type="entry name" value="HEXOKINASE"/>
    <property type="match status" value="1"/>
</dbReference>
<dbReference type="Gene3D" id="3.40.367.20">
    <property type="match status" value="1"/>
</dbReference>
<evidence type="ECO:0000256" key="3">
    <source>
        <dbReference type="ARBA" id="ARBA00009225"/>
    </source>
</evidence>
<feature type="domain" description="Hexokinase N-terminal" evidence="14">
    <location>
        <begin position="68"/>
        <end position="265"/>
    </location>
</feature>
<dbReference type="FunFam" id="3.30.420.40:FF:000805">
    <property type="entry name" value="Hexokinase-2"/>
    <property type="match status" value="1"/>
</dbReference>
<evidence type="ECO:0000256" key="7">
    <source>
        <dbReference type="ARBA" id="ARBA00022840"/>
    </source>
</evidence>
<feature type="chain" id="PRO_5044886702" description="Phosphotransferase" evidence="13">
    <location>
        <begin position="16"/>
        <end position="511"/>
    </location>
</feature>
<name>A0ABD2NJE2_9CUCU</name>
<dbReference type="Proteomes" id="UP001516400">
    <property type="component" value="Unassembled WGS sequence"/>
</dbReference>
<dbReference type="PROSITE" id="PS00378">
    <property type="entry name" value="HEXOKINASE_1"/>
    <property type="match status" value="1"/>
</dbReference>
<dbReference type="PRINTS" id="PR00475">
    <property type="entry name" value="HEXOKINASE"/>
</dbReference>
<dbReference type="InterPro" id="IPR001312">
    <property type="entry name" value="Hexokinase"/>
</dbReference>
<keyword evidence="17" id="KW-1185">Reference proteome</keyword>
<dbReference type="FunFam" id="3.40.367.20:FF:000005">
    <property type="entry name" value="Phosphotransferase"/>
    <property type="match status" value="1"/>
</dbReference>
<dbReference type="CDD" id="cd24019">
    <property type="entry name" value="ASKHA_NBD_HK_meta"/>
    <property type="match status" value="1"/>
</dbReference>
<evidence type="ECO:0000256" key="4">
    <source>
        <dbReference type="ARBA" id="ARBA00022679"/>
    </source>
</evidence>
<dbReference type="EC" id="2.7.1.-" evidence="12"/>
<dbReference type="Pfam" id="PF03727">
    <property type="entry name" value="Hexokinase_2"/>
    <property type="match status" value="1"/>
</dbReference>
<dbReference type="InterPro" id="IPR022672">
    <property type="entry name" value="Hexokinase_N"/>
</dbReference>
<evidence type="ECO:0000256" key="1">
    <source>
        <dbReference type="ARBA" id="ARBA00004888"/>
    </source>
</evidence>
<comment type="pathway">
    <text evidence="1">Carbohydrate degradation; glycolysis; D-glyceraldehyde 3-phosphate and glycerone phosphate from D-glucose: step 1/4.</text>
</comment>
<comment type="catalytic activity">
    <reaction evidence="10">
        <text>D-fructose + ATP = D-fructose 6-phosphate + ADP + H(+)</text>
        <dbReference type="Rhea" id="RHEA:16125"/>
        <dbReference type="ChEBI" id="CHEBI:15378"/>
        <dbReference type="ChEBI" id="CHEBI:30616"/>
        <dbReference type="ChEBI" id="CHEBI:37721"/>
        <dbReference type="ChEBI" id="CHEBI:61527"/>
        <dbReference type="ChEBI" id="CHEBI:456216"/>
        <dbReference type="EC" id="2.7.1.1"/>
    </reaction>
    <physiologicalReaction direction="left-to-right" evidence="10">
        <dbReference type="Rhea" id="RHEA:16126"/>
    </physiologicalReaction>
</comment>
<sequence length="511" mass="56886">MGILFRILLVCMVFGRLITKKANGPATEQTDEEDVYRLDEFYDSSRPAPIEVADNPKVTSRPILRPQIKGLMAEFLLNNDQLREYERRLIIDLRKGLNKQTHNSSIVKCFVTYIQDLPTGREKGTYLAVDLGGTNFRVLMVELGGPEKLHMTSMQFAVPQEKMLGTGDNLFTYLADCIAMFVEKYNLKNPNIVYSMGFTFSFPLSQKSLNKALIERWTKGFNCSDVVGQDVGMLLQKAIQRRGMKNIEIKVVINDTTGTLISAAWKNPACRIGLIIGTGTNACYVEKQKCAQLFDHKNRGSGEILINTEWGAFGDDGSLDFIRTRYDLELDAQTINPGRQVHEKMISGMYMGEIVRVLLVHAVKNGALFGGKGSHALFTRNMFLTKYVSQIEAQAAGNHAKCMQIFGELGLPHISEEDCLNVRYICQCVSSRAAYMVSAGICGLIRKMGEKNVAVGIDGSVYTYHPHVHRLMMEKIQELIMPGVQFQLMLSTDGSGRGAALAAAVAAKYEN</sequence>
<dbReference type="AlphaFoldDB" id="A0ABD2NJE2"/>
<evidence type="ECO:0000259" key="15">
    <source>
        <dbReference type="Pfam" id="PF03727"/>
    </source>
</evidence>
<dbReference type="PANTHER" id="PTHR19443:SF16">
    <property type="entry name" value="HEXOKINASE TYPE 1-RELATED"/>
    <property type="match status" value="1"/>
</dbReference>
<keyword evidence="7 12" id="KW-0067">ATP-binding</keyword>
<evidence type="ECO:0000256" key="9">
    <source>
        <dbReference type="ARBA" id="ARBA00044613"/>
    </source>
</evidence>
<feature type="domain" description="Hexokinase C-terminal" evidence="15">
    <location>
        <begin position="271"/>
        <end position="505"/>
    </location>
</feature>
<evidence type="ECO:0000256" key="13">
    <source>
        <dbReference type="SAM" id="SignalP"/>
    </source>
</evidence>
<dbReference type="InterPro" id="IPR043129">
    <property type="entry name" value="ATPase_NBD"/>
</dbReference>
<comment type="catalytic activity">
    <reaction evidence="11">
        <text>D-glucose + ATP = D-glucose 6-phosphate + ADP + H(+)</text>
        <dbReference type="Rhea" id="RHEA:17825"/>
        <dbReference type="ChEBI" id="CHEBI:4167"/>
        <dbReference type="ChEBI" id="CHEBI:15378"/>
        <dbReference type="ChEBI" id="CHEBI:30616"/>
        <dbReference type="ChEBI" id="CHEBI:61548"/>
        <dbReference type="ChEBI" id="CHEBI:456216"/>
        <dbReference type="EC" id="2.7.1.1"/>
    </reaction>
    <physiologicalReaction direction="left-to-right" evidence="11">
        <dbReference type="Rhea" id="RHEA:17826"/>
    </physiologicalReaction>
</comment>
<feature type="signal peptide" evidence="13">
    <location>
        <begin position="1"/>
        <end position="15"/>
    </location>
</feature>
<keyword evidence="4 12" id="KW-0808">Transferase</keyword>
<evidence type="ECO:0000256" key="11">
    <source>
        <dbReference type="ARBA" id="ARBA00048160"/>
    </source>
</evidence>
<evidence type="ECO:0000256" key="5">
    <source>
        <dbReference type="ARBA" id="ARBA00022741"/>
    </source>
</evidence>
<proteinExistence type="inferred from homology"/>
<dbReference type="GO" id="GO:0006096">
    <property type="term" value="P:glycolytic process"/>
    <property type="evidence" value="ECO:0007669"/>
    <property type="project" value="UniProtKB-KW"/>
</dbReference>
<dbReference type="SUPFAM" id="SSF53067">
    <property type="entry name" value="Actin-like ATPase domain"/>
    <property type="match status" value="2"/>
</dbReference>
<reference evidence="16 17" key="1">
    <citation type="journal article" date="2021" name="BMC Biol.">
        <title>Horizontally acquired antibacterial genes associated with adaptive radiation of ladybird beetles.</title>
        <authorList>
            <person name="Li H.S."/>
            <person name="Tang X.F."/>
            <person name="Huang Y.H."/>
            <person name="Xu Z.Y."/>
            <person name="Chen M.L."/>
            <person name="Du X.Y."/>
            <person name="Qiu B.Y."/>
            <person name="Chen P.T."/>
            <person name="Zhang W."/>
            <person name="Slipinski A."/>
            <person name="Escalona H.E."/>
            <person name="Waterhouse R.M."/>
            <person name="Zwick A."/>
            <person name="Pang H."/>
        </authorList>
    </citation>
    <scope>NUCLEOTIDE SEQUENCE [LARGE SCALE GENOMIC DNA]</scope>
    <source>
        <strain evidence="16">SYSU2018</strain>
    </source>
</reference>
<evidence type="ECO:0000259" key="14">
    <source>
        <dbReference type="Pfam" id="PF00349"/>
    </source>
</evidence>
<dbReference type="EMBL" id="JABFTP020000103">
    <property type="protein sequence ID" value="KAL3278426.1"/>
    <property type="molecule type" value="Genomic_DNA"/>
</dbReference>
<dbReference type="GO" id="GO:0004396">
    <property type="term" value="F:hexokinase activity"/>
    <property type="evidence" value="ECO:0007669"/>
    <property type="project" value="UniProtKB-UniRule"/>
</dbReference>
<gene>
    <name evidence="16" type="ORF">HHI36_013748</name>
</gene>
<evidence type="ECO:0000256" key="10">
    <source>
        <dbReference type="ARBA" id="ARBA00047905"/>
    </source>
</evidence>
<evidence type="ECO:0000256" key="2">
    <source>
        <dbReference type="ARBA" id="ARBA00005028"/>
    </source>
</evidence>
<evidence type="ECO:0000256" key="8">
    <source>
        <dbReference type="ARBA" id="ARBA00023152"/>
    </source>
</evidence>
<protein>
    <recommendedName>
        <fullName evidence="12">Phosphotransferase</fullName>
        <ecNumber evidence="12">2.7.1.-</ecNumber>
    </recommendedName>
</protein>
<keyword evidence="8 12" id="KW-0324">Glycolysis</keyword>
<dbReference type="InterPro" id="IPR019807">
    <property type="entry name" value="Hexokinase_BS"/>
</dbReference>
<evidence type="ECO:0000256" key="6">
    <source>
        <dbReference type="ARBA" id="ARBA00022777"/>
    </source>
</evidence>
<dbReference type="Gene3D" id="3.30.420.40">
    <property type="match status" value="1"/>
</dbReference>
<comment type="caution">
    <text evidence="16">The sequence shown here is derived from an EMBL/GenBank/DDBJ whole genome shotgun (WGS) entry which is preliminary data.</text>
</comment>
<comment type="pathway">
    <text evidence="2">Carbohydrate metabolism; hexose metabolism.</text>
</comment>
<dbReference type="PROSITE" id="PS51748">
    <property type="entry name" value="HEXOKINASE_2"/>
    <property type="match status" value="1"/>
</dbReference>
<dbReference type="InterPro" id="IPR022673">
    <property type="entry name" value="Hexokinase_C"/>
</dbReference>
<comment type="catalytic activity">
    <reaction evidence="9">
        <text>a D-hexose + ATP = a D-hexose 6-phosphate + ADP + H(+)</text>
        <dbReference type="Rhea" id="RHEA:22740"/>
        <dbReference type="ChEBI" id="CHEBI:4194"/>
        <dbReference type="ChEBI" id="CHEBI:15378"/>
        <dbReference type="ChEBI" id="CHEBI:30616"/>
        <dbReference type="ChEBI" id="CHEBI:229467"/>
        <dbReference type="ChEBI" id="CHEBI:456216"/>
        <dbReference type="EC" id="2.7.1.1"/>
    </reaction>
    <physiologicalReaction direction="left-to-right" evidence="9">
        <dbReference type="Rhea" id="RHEA:22741"/>
    </physiologicalReaction>
</comment>
<evidence type="ECO:0000313" key="16">
    <source>
        <dbReference type="EMBL" id="KAL3278426.1"/>
    </source>
</evidence>
<dbReference type="GO" id="GO:0005524">
    <property type="term" value="F:ATP binding"/>
    <property type="evidence" value="ECO:0007669"/>
    <property type="project" value="UniProtKB-UniRule"/>
</dbReference>
<keyword evidence="13" id="KW-0732">Signal</keyword>
<keyword evidence="5 12" id="KW-0547">Nucleotide-binding</keyword>
<accession>A0ABD2NJE2</accession>
<evidence type="ECO:0000256" key="12">
    <source>
        <dbReference type="RuleBase" id="RU362007"/>
    </source>
</evidence>
<organism evidence="16 17">
    <name type="scientific">Cryptolaemus montrouzieri</name>
    <dbReference type="NCBI Taxonomy" id="559131"/>
    <lineage>
        <taxon>Eukaryota</taxon>
        <taxon>Metazoa</taxon>
        <taxon>Ecdysozoa</taxon>
        <taxon>Arthropoda</taxon>
        <taxon>Hexapoda</taxon>
        <taxon>Insecta</taxon>
        <taxon>Pterygota</taxon>
        <taxon>Neoptera</taxon>
        <taxon>Endopterygota</taxon>
        <taxon>Coleoptera</taxon>
        <taxon>Polyphaga</taxon>
        <taxon>Cucujiformia</taxon>
        <taxon>Coccinelloidea</taxon>
        <taxon>Coccinellidae</taxon>
        <taxon>Scymninae</taxon>
        <taxon>Scymnini</taxon>
        <taxon>Cryptolaemus</taxon>
    </lineage>
</organism>
<evidence type="ECO:0000313" key="17">
    <source>
        <dbReference type="Proteomes" id="UP001516400"/>
    </source>
</evidence>
<keyword evidence="6 12" id="KW-0418">Kinase</keyword>
<comment type="similarity">
    <text evidence="3 12">Belongs to the hexokinase family.</text>
</comment>
<dbReference type="Pfam" id="PF00349">
    <property type="entry name" value="Hexokinase_1"/>
    <property type="match status" value="1"/>
</dbReference>
<dbReference type="GO" id="GO:0006006">
    <property type="term" value="P:glucose metabolic process"/>
    <property type="evidence" value="ECO:0007669"/>
    <property type="project" value="UniProtKB-ARBA"/>
</dbReference>